<gene>
    <name evidence="1" type="ORF">ENS19_06920</name>
</gene>
<comment type="caution">
    <text evidence="1">The sequence shown here is derived from an EMBL/GenBank/DDBJ whole genome shotgun (WGS) entry which is preliminary data.</text>
</comment>
<sequence>MIILVVAIAISLSTAPEIQILPRRSAIPVDALKVMPENDSLPPILHVDLWMDPVPLPATVNTAGAEDSAFIIPNGSALYFFFTPNASVPPEEQLFDGVTGVYISHNHNGTWTEAERIILQDHGKLALDGAVFVQENLMWFASAREGYVGVNLFTAEFKDGIWSNWKYAGDKLNKDYRVGEMHISSNGKFLYFHSDRPGGKGQLDLWVTENLGGAWQPPINLEAVNTEGDEGWPFLSEDMTELWFMRTYMGSPAIYRSVYENSTWSEPQLIISQFAAEPSLDSYGNIYFIHHYVTGGKIIEADIYVAYRK</sequence>
<dbReference type="InterPro" id="IPR011659">
    <property type="entry name" value="WD40"/>
</dbReference>
<proteinExistence type="predicted"/>
<organism evidence="1">
    <name type="scientific">Candidatus Methanomethylicus mesodigestus</name>
    <dbReference type="NCBI Taxonomy" id="1867258"/>
    <lineage>
        <taxon>Archaea</taxon>
        <taxon>Thermoproteota</taxon>
        <taxon>Methanosuratincolia</taxon>
        <taxon>Candidatus Methanomethylicales</taxon>
        <taxon>Candidatus Methanomethylicaceae</taxon>
        <taxon>Candidatus Methanomethylicus</taxon>
    </lineage>
</organism>
<dbReference type="AlphaFoldDB" id="A0A7C3EXD1"/>
<reference evidence="1" key="1">
    <citation type="journal article" date="2020" name="mSystems">
        <title>Genome- and Community-Level Interaction Insights into Carbon Utilization and Element Cycling Functions of Hydrothermarchaeota in Hydrothermal Sediment.</title>
        <authorList>
            <person name="Zhou Z."/>
            <person name="Liu Y."/>
            <person name="Xu W."/>
            <person name="Pan J."/>
            <person name="Luo Z.H."/>
            <person name="Li M."/>
        </authorList>
    </citation>
    <scope>NUCLEOTIDE SEQUENCE [LARGE SCALE GENOMIC DNA]</scope>
    <source>
        <strain evidence="1">SpSt-468</strain>
    </source>
</reference>
<protein>
    <recommendedName>
        <fullName evidence="2">Exo-alpha-sialidase</fullName>
    </recommendedName>
</protein>
<accession>A0A7C3EXD1</accession>
<evidence type="ECO:0008006" key="2">
    <source>
        <dbReference type="Google" id="ProtNLM"/>
    </source>
</evidence>
<evidence type="ECO:0000313" key="1">
    <source>
        <dbReference type="EMBL" id="HFK20989.1"/>
    </source>
</evidence>
<dbReference type="SUPFAM" id="SSF82171">
    <property type="entry name" value="DPP6 N-terminal domain-like"/>
    <property type="match status" value="1"/>
</dbReference>
<dbReference type="EMBL" id="DSTX01000011">
    <property type="protein sequence ID" value="HFK20989.1"/>
    <property type="molecule type" value="Genomic_DNA"/>
</dbReference>
<name>A0A7C3EXD1_9CREN</name>
<dbReference type="Pfam" id="PF07676">
    <property type="entry name" value="PD40"/>
    <property type="match status" value="1"/>
</dbReference>